<organism evidence="1 2">
    <name type="scientific">Amycolatopsis heterodermiae</name>
    <dbReference type="NCBI Taxonomy" id="3110235"/>
    <lineage>
        <taxon>Bacteria</taxon>
        <taxon>Bacillati</taxon>
        <taxon>Actinomycetota</taxon>
        <taxon>Actinomycetes</taxon>
        <taxon>Pseudonocardiales</taxon>
        <taxon>Pseudonocardiaceae</taxon>
        <taxon>Amycolatopsis</taxon>
    </lineage>
</organism>
<protein>
    <submittedName>
        <fullName evidence="1">Uncharacterized protein</fullName>
    </submittedName>
</protein>
<gene>
    <name evidence="1" type="ORF">VA596_49970</name>
</gene>
<comment type="caution">
    <text evidence="1">The sequence shown here is derived from an EMBL/GenBank/DDBJ whole genome shotgun (WGS) entry which is preliminary data.</text>
</comment>
<dbReference type="Proteomes" id="UP001304298">
    <property type="component" value="Unassembled WGS sequence"/>
</dbReference>
<accession>A0ABU5RPC2</accession>
<evidence type="ECO:0000313" key="2">
    <source>
        <dbReference type="Proteomes" id="UP001304298"/>
    </source>
</evidence>
<sequence>MPEDLEPATRLTPELPAAPEPAAAGALLPEVAALLPQIGLLAPAVIVPEPVLDGRNAPVAGVVRWTGSAHGFTATAITDDDVQVYVRPVDTDTETGVELVDGAGNVVGSALTHNDPTIDVSGCYVEPDAEAADE</sequence>
<name>A0ABU5RPC2_9PSEU</name>
<keyword evidence="2" id="KW-1185">Reference proteome</keyword>
<evidence type="ECO:0000313" key="1">
    <source>
        <dbReference type="EMBL" id="MEA5367739.1"/>
    </source>
</evidence>
<dbReference type="RefSeq" id="WP_323337872.1">
    <property type="nucleotide sequence ID" value="NZ_JAYFSI010000027.1"/>
</dbReference>
<proteinExistence type="predicted"/>
<dbReference type="EMBL" id="JAYFSI010000027">
    <property type="protein sequence ID" value="MEA5367739.1"/>
    <property type="molecule type" value="Genomic_DNA"/>
</dbReference>
<reference evidence="1 2" key="1">
    <citation type="submission" date="2023-12" db="EMBL/GenBank/DDBJ databases">
        <title>Amycolatopsis sp. V23-08.</title>
        <authorList>
            <person name="Somphong A."/>
        </authorList>
    </citation>
    <scope>NUCLEOTIDE SEQUENCE [LARGE SCALE GENOMIC DNA]</scope>
    <source>
        <strain evidence="1 2">V23-08</strain>
    </source>
</reference>